<dbReference type="Proteomes" id="UP000076967">
    <property type="component" value="Unassembled WGS sequence"/>
</dbReference>
<keyword evidence="2" id="KW-1185">Reference proteome</keyword>
<protein>
    <submittedName>
        <fullName evidence="1">Uncharacterized protein</fullName>
    </submittedName>
</protein>
<dbReference type="AlphaFoldDB" id="A0A168KPV9"/>
<gene>
    <name evidence="1" type="ORF">PGLA_13510</name>
</gene>
<dbReference type="OrthoDB" id="9806486at2"/>
<proteinExistence type="predicted"/>
<evidence type="ECO:0000313" key="2">
    <source>
        <dbReference type="Proteomes" id="UP000076967"/>
    </source>
</evidence>
<sequence>MCWKNISFSYDYTYPSGGKPKFTSVSDITSYYSGMQVAISWNQTAKTYNKTTTATTDDTVVFNITGYTLLGFEIVGVPFGAKINGSWQGASLQLTP</sequence>
<accession>A0A168KPV9</accession>
<organism evidence="1 2">
    <name type="scientific">Paenibacillus glacialis</name>
    <dbReference type="NCBI Taxonomy" id="494026"/>
    <lineage>
        <taxon>Bacteria</taxon>
        <taxon>Bacillati</taxon>
        <taxon>Bacillota</taxon>
        <taxon>Bacilli</taxon>
        <taxon>Bacillales</taxon>
        <taxon>Paenibacillaceae</taxon>
        <taxon>Paenibacillus</taxon>
    </lineage>
</organism>
<dbReference type="EMBL" id="LVJH01000022">
    <property type="protein sequence ID" value="OAB42310.1"/>
    <property type="molecule type" value="Genomic_DNA"/>
</dbReference>
<evidence type="ECO:0000313" key="1">
    <source>
        <dbReference type="EMBL" id="OAB42310.1"/>
    </source>
</evidence>
<reference evidence="1 2" key="1">
    <citation type="submission" date="2016-03" db="EMBL/GenBank/DDBJ databases">
        <title>Draft genome sequence of Paenibacillus glacialis DSM 22343.</title>
        <authorList>
            <person name="Shin S.-K."/>
            <person name="Yi H."/>
        </authorList>
    </citation>
    <scope>NUCLEOTIDE SEQUENCE [LARGE SCALE GENOMIC DNA]</scope>
    <source>
        <strain evidence="1 2">DSM 22343</strain>
    </source>
</reference>
<comment type="caution">
    <text evidence="1">The sequence shown here is derived from an EMBL/GenBank/DDBJ whole genome shotgun (WGS) entry which is preliminary data.</text>
</comment>
<name>A0A168KPV9_9BACL</name>